<reference evidence="1" key="1">
    <citation type="submission" date="2020-04" db="EMBL/GenBank/DDBJ databases">
        <authorList>
            <person name="Chiriac C."/>
            <person name="Salcher M."/>
            <person name="Ghai R."/>
            <person name="Kavagutti S V."/>
        </authorList>
    </citation>
    <scope>NUCLEOTIDE SEQUENCE</scope>
</reference>
<proteinExistence type="predicted"/>
<protein>
    <submittedName>
        <fullName evidence="1">Uncharacterized protein</fullName>
    </submittedName>
</protein>
<sequence>MLEKEKVIFEDESYEVEMDSRDSEFIAAAYNSLGAIEMLDIGLMNEEQKDVISTIQYQAIAIISESINNIYNEIFDTTADSSNDLVM</sequence>
<accession>A0A6J5MED4</accession>
<name>A0A6J5MED4_9CAUD</name>
<dbReference type="EMBL" id="LR796431">
    <property type="protein sequence ID" value="CAB4144197.1"/>
    <property type="molecule type" value="Genomic_DNA"/>
</dbReference>
<organism evidence="1">
    <name type="scientific">uncultured Caudovirales phage</name>
    <dbReference type="NCBI Taxonomy" id="2100421"/>
    <lineage>
        <taxon>Viruses</taxon>
        <taxon>Duplodnaviria</taxon>
        <taxon>Heunggongvirae</taxon>
        <taxon>Uroviricota</taxon>
        <taxon>Caudoviricetes</taxon>
        <taxon>Peduoviridae</taxon>
        <taxon>Maltschvirus</taxon>
        <taxon>Maltschvirus maltsch</taxon>
    </lineage>
</organism>
<gene>
    <name evidence="1" type="ORF">UFOVP462_23</name>
</gene>
<evidence type="ECO:0000313" key="1">
    <source>
        <dbReference type="EMBL" id="CAB4144197.1"/>
    </source>
</evidence>